<dbReference type="InterPro" id="IPR003140">
    <property type="entry name" value="PLipase/COase/thioEstase"/>
</dbReference>
<dbReference type="Pfam" id="PF02230">
    <property type="entry name" value="Abhydrolase_2"/>
    <property type="match status" value="1"/>
</dbReference>
<dbReference type="PANTHER" id="PTHR10655">
    <property type="entry name" value="LYSOPHOSPHOLIPASE-RELATED"/>
    <property type="match status" value="1"/>
</dbReference>
<protein>
    <submittedName>
        <fullName evidence="4">Phospholipase</fullName>
    </submittedName>
</protein>
<gene>
    <name evidence="4" type="ORF">BST99_04465</name>
</gene>
<keyword evidence="2" id="KW-0378">Hydrolase</keyword>
<dbReference type="InterPro" id="IPR050565">
    <property type="entry name" value="LYPA1-2/EST-like"/>
</dbReference>
<dbReference type="InterPro" id="IPR029058">
    <property type="entry name" value="AB_hydrolase_fold"/>
</dbReference>
<dbReference type="PANTHER" id="PTHR10655:SF17">
    <property type="entry name" value="LYSOPHOSPHOLIPASE-LIKE PROTEIN 1"/>
    <property type="match status" value="1"/>
</dbReference>
<evidence type="ECO:0000256" key="1">
    <source>
        <dbReference type="ARBA" id="ARBA00006499"/>
    </source>
</evidence>
<dbReference type="SUPFAM" id="SSF53474">
    <property type="entry name" value="alpha/beta-Hydrolases"/>
    <property type="match status" value="1"/>
</dbReference>
<evidence type="ECO:0000313" key="4">
    <source>
        <dbReference type="EMBL" id="PQJ15081.1"/>
    </source>
</evidence>
<proteinExistence type="inferred from homology"/>
<dbReference type="GO" id="GO:0016787">
    <property type="term" value="F:hydrolase activity"/>
    <property type="evidence" value="ECO:0007669"/>
    <property type="project" value="UniProtKB-KW"/>
</dbReference>
<dbReference type="AlphaFoldDB" id="A0A2S7T670"/>
<feature type="domain" description="Phospholipase/carboxylesterase/thioesterase" evidence="3">
    <location>
        <begin position="20"/>
        <end position="215"/>
    </location>
</feature>
<dbReference type="OrthoDB" id="9795555at2"/>
<name>A0A2S7T670_9FLAO</name>
<reference evidence="5" key="1">
    <citation type="submission" date="2016-11" db="EMBL/GenBank/DDBJ databases">
        <title>Trade-off between light-utilization and light-protection in marine flavobacteria.</title>
        <authorList>
            <person name="Kumagai Y."/>
            <person name="Yoshizawa S."/>
            <person name="Kogure K."/>
        </authorList>
    </citation>
    <scope>NUCLEOTIDE SEQUENCE [LARGE SCALE GENOMIC DNA]</scope>
    <source>
        <strain evidence="5">SG-18</strain>
    </source>
</reference>
<dbReference type="Gene3D" id="3.40.50.1820">
    <property type="entry name" value="alpha/beta hydrolase"/>
    <property type="match status" value="1"/>
</dbReference>
<accession>A0A2S7T670</accession>
<evidence type="ECO:0000256" key="2">
    <source>
        <dbReference type="ARBA" id="ARBA00022801"/>
    </source>
</evidence>
<sequence length="218" mass="24862">MKPAALSLEYRYHPPASKDSKGAFFLLHGYGSNEDDLFSFVPEMPQDFHYFSLQAPYSLDPFGYAWYAINFEASQGKWSDTGQAIESREKIKSFIEEAVKAYDLDPENLNLLGFSQGCILSFALALSYPEKFNRVVGLSGYVNEEMLREDYAAKEHEGLRIYSSHGQLDPVIPIAWAQQTPLFMEKLKIDLTFEEYPIGHGVSPQNFQSFKRWIEGSN</sequence>
<dbReference type="EMBL" id="MQVX01000001">
    <property type="protein sequence ID" value="PQJ15081.1"/>
    <property type="molecule type" value="Genomic_DNA"/>
</dbReference>
<organism evidence="4 5">
    <name type="scientific">Aureicoccus marinus</name>
    <dbReference type="NCBI Taxonomy" id="754435"/>
    <lineage>
        <taxon>Bacteria</taxon>
        <taxon>Pseudomonadati</taxon>
        <taxon>Bacteroidota</taxon>
        <taxon>Flavobacteriia</taxon>
        <taxon>Flavobacteriales</taxon>
        <taxon>Flavobacteriaceae</taxon>
        <taxon>Aureicoccus</taxon>
    </lineage>
</organism>
<evidence type="ECO:0000313" key="5">
    <source>
        <dbReference type="Proteomes" id="UP000239366"/>
    </source>
</evidence>
<comment type="similarity">
    <text evidence="1">Belongs to the AB hydrolase superfamily. AB hydrolase 2 family.</text>
</comment>
<keyword evidence="5" id="KW-1185">Reference proteome</keyword>
<evidence type="ECO:0000259" key="3">
    <source>
        <dbReference type="Pfam" id="PF02230"/>
    </source>
</evidence>
<dbReference type="RefSeq" id="WP_105000733.1">
    <property type="nucleotide sequence ID" value="NZ_MQVX01000001.1"/>
</dbReference>
<comment type="caution">
    <text evidence="4">The sequence shown here is derived from an EMBL/GenBank/DDBJ whole genome shotgun (WGS) entry which is preliminary data.</text>
</comment>
<dbReference type="Proteomes" id="UP000239366">
    <property type="component" value="Unassembled WGS sequence"/>
</dbReference>